<name>A0A2X1N905_ECOLX</name>
<proteinExistence type="predicted"/>
<dbReference type="AlphaFoldDB" id="A0A2X1N905"/>
<gene>
    <name evidence="1" type="ORF">NCTC9073_02395</name>
</gene>
<organism evidence="1 2">
    <name type="scientific">Escherichia coli</name>
    <dbReference type="NCBI Taxonomy" id="562"/>
    <lineage>
        <taxon>Bacteria</taxon>
        <taxon>Pseudomonadati</taxon>
        <taxon>Pseudomonadota</taxon>
        <taxon>Gammaproteobacteria</taxon>
        <taxon>Enterobacterales</taxon>
        <taxon>Enterobacteriaceae</taxon>
        <taxon>Escherichia</taxon>
    </lineage>
</organism>
<accession>A0A2X1N905</accession>
<reference evidence="1 2" key="1">
    <citation type="submission" date="2018-06" db="EMBL/GenBank/DDBJ databases">
        <authorList>
            <consortium name="Pathogen Informatics"/>
            <person name="Doyle S."/>
        </authorList>
    </citation>
    <scope>NUCLEOTIDE SEQUENCE [LARGE SCALE GENOMIC DNA]</scope>
    <source>
        <strain evidence="1 2">NCTC9073</strain>
    </source>
</reference>
<sequence>MLEHKTFYNSKLYECRSTWEYAGIPEGMMEFLPECCCDKCGSKLIKASQDSLEEGLTVEDFESDFKYLCVACGNINLFTPLLMQVFEDEFFYWPPDGDEPTYEECFNCNHDTFILAEQKCRWCGYEVDYNECYICGTTLSQDEQDFGGVCGYHHD</sequence>
<evidence type="ECO:0000313" key="2">
    <source>
        <dbReference type="Proteomes" id="UP000250780"/>
    </source>
</evidence>
<dbReference type="Proteomes" id="UP000250780">
    <property type="component" value="Unassembled WGS sequence"/>
</dbReference>
<protein>
    <submittedName>
        <fullName evidence="1">Uncharacterized protein</fullName>
    </submittedName>
</protein>
<dbReference type="EMBL" id="UASD01000008">
    <property type="protein sequence ID" value="SPX11077.1"/>
    <property type="molecule type" value="Genomic_DNA"/>
</dbReference>
<evidence type="ECO:0000313" key="1">
    <source>
        <dbReference type="EMBL" id="SPX11077.1"/>
    </source>
</evidence>